<dbReference type="GO" id="GO:0046933">
    <property type="term" value="F:proton-transporting ATP synthase activity, rotational mechanism"/>
    <property type="evidence" value="ECO:0007669"/>
    <property type="project" value="TreeGrafter"/>
</dbReference>
<comment type="caution">
    <text evidence="2">The sequence shown here is derived from an EMBL/GenBank/DDBJ whole genome shotgun (WGS) entry which is preliminary data.</text>
</comment>
<feature type="region of interest" description="Disordered" evidence="1">
    <location>
        <begin position="96"/>
        <end position="132"/>
    </location>
</feature>
<name>A0A9N9F2P5_9GLOM</name>
<dbReference type="Proteomes" id="UP000789706">
    <property type="component" value="Unassembled WGS sequence"/>
</dbReference>
<evidence type="ECO:0000313" key="3">
    <source>
        <dbReference type="Proteomes" id="UP000789706"/>
    </source>
</evidence>
<proteinExistence type="predicted"/>
<dbReference type="AlphaFoldDB" id="A0A9N9F2P5"/>
<keyword evidence="3" id="KW-1185">Reference proteome</keyword>
<feature type="compositionally biased region" description="Basic and acidic residues" evidence="1">
    <location>
        <begin position="118"/>
        <end position="132"/>
    </location>
</feature>
<evidence type="ECO:0000256" key="1">
    <source>
        <dbReference type="SAM" id="MobiDB-lite"/>
    </source>
</evidence>
<accession>A0A9N9F2P5</accession>
<evidence type="ECO:0000313" key="2">
    <source>
        <dbReference type="EMBL" id="CAG8504472.1"/>
    </source>
</evidence>
<dbReference type="OrthoDB" id="274752at2759"/>
<dbReference type="Pfam" id="PF10775">
    <property type="entry name" value="ATP_sub_h"/>
    <property type="match status" value="1"/>
</dbReference>
<organism evidence="2 3">
    <name type="scientific">Diversispora eburnea</name>
    <dbReference type="NCBI Taxonomy" id="1213867"/>
    <lineage>
        <taxon>Eukaryota</taxon>
        <taxon>Fungi</taxon>
        <taxon>Fungi incertae sedis</taxon>
        <taxon>Mucoromycota</taxon>
        <taxon>Glomeromycotina</taxon>
        <taxon>Glomeromycetes</taxon>
        <taxon>Diversisporales</taxon>
        <taxon>Diversisporaceae</taxon>
        <taxon>Diversispora</taxon>
    </lineage>
</organism>
<reference evidence="2" key="1">
    <citation type="submission" date="2021-06" db="EMBL/GenBank/DDBJ databases">
        <authorList>
            <person name="Kallberg Y."/>
            <person name="Tangrot J."/>
            <person name="Rosling A."/>
        </authorList>
    </citation>
    <scope>NUCLEOTIDE SEQUENCE</scope>
    <source>
        <strain evidence="2">AZ414A</strain>
    </source>
</reference>
<dbReference type="PANTHER" id="PTHR28207">
    <property type="entry name" value="ATP SYNTHASE SUBUNIT H, MITOCHONDRIAL"/>
    <property type="match status" value="1"/>
</dbReference>
<gene>
    <name evidence="2" type="ORF">DEBURN_LOCUS4849</name>
</gene>
<protein>
    <submittedName>
        <fullName evidence="2">2734_t:CDS:1</fullName>
    </submittedName>
</protein>
<sequence>MLIRTRILFRYSNLVGRPLQQNFRIKHNTPLISRAFSVQSSSAKDIVRELYVKEIKGYKPSPEKPGAELGMVKELRLPTPFQPPNLDEDISAELAEYEADDSQSEEAAAEFETSLEDQFLKDERYDAHPPAH</sequence>
<dbReference type="InterPro" id="IPR019711">
    <property type="entry name" value="ATP_synth_F0_suH"/>
</dbReference>
<dbReference type="EMBL" id="CAJVPK010000397">
    <property type="protein sequence ID" value="CAG8504472.1"/>
    <property type="molecule type" value="Genomic_DNA"/>
</dbReference>
<feature type="compositionally biased region" description="Acidic residues" evidence="1">
    <location>
        <begin position="96"/>
        <end position="115"/>
    </location>
</feature>
<dbReference type="PANTHER" id="PTHR28207:SF1">
    <property type="entry name" value="ATP SYNTHASE SUBUNIT H, MITOCHONDRIAL"/>
    <property type="match status" value="1"/>
</dbReference>